<feature type="transmembrane region" description="Helical" evidence="7">
    <location>
        <begin position="162"/>
        <end position="188"/>
    </location>
</feature>
<dbReference type="InterPro" id="IPR036259">
    <property type="entry name" value="MFS_trans_sf"/>
</dbReference>
<name>A0A931G6N4_9ACTN</name>
<sequence>MRTLLGPRLGVGFNRLWAASAVSNLGDGVTMVAGPLLLLSVTDNPTLIAGGAIAGQVPWLLFGLVSGAYVDRLDRRRLIIVVNLVRAAALAVLTLTVATGHTTVPLIYAVIFLLGCAETAADTAAGALMPAVVAPEHLDRANARLGATFTVINQFAAKPFGAWLYGIAAAVPFGLDALTFVIAAALVAGLPPVPAAPPAPRRRLRTEIGEGLRWLWRHPVLRATAVAMGFANIVFCAAFAIFVLYARDRLGLSEVGYGLLLTAFAAGGLIGSLIAVPLTNRVGATAVLRADLVAETLVHATLAWTRSPLVAASALVLFSAHGMIWGITIATLRQRIVPPHLLGRVGSVYALLESGGAAAIGSLIGGLLAGIWGLTTPFWLASAAMAAIAAGAWRPLRHATALNQNPAAYADRPSPPL</sequence>
<dbReference type="InterPro" id="IPR010290">
    <property type="entry name" value="TM_effector"/>
</dbReference>
<gene>
    <name evidence="8" type="ORF">I4J89_38760</name>
</gene>
<organism evidence="8 9">
    <name type="scientific">Actinoplanes aureus</name>
    <dbReference type="NCBI Taxonomy" id="2792083"/>
    <lineage>
        <taxon>Bacteria</taxon>
        <taxon>Bacillati</taxon>
        <taxon>Actinomycetota</taxon>
        <taxon>Actinomycetes</taxon>
        <taxon>Micromonosporales</taxon>
        <taxon>Micromonosporaceae</taxon>
        <taxon>Actinoplanes</taxon>
    </lineage>
</organism>
<evidence type="ECO:0000256" key="3">
    <source>
        <dbReference type="ARBA" id="ARBA00022475"/>
    </source>
</evidence>
<evidence type="ECO:0000313" key="8">
    <source>
        <dbReference type="EMBL" id="MBG0567404.1"/>
    </source>
</evidence>
<feature type="transmembrane region" description="Helical" evidence="7">
    <location>
        <begin position="309"/>
        <end position="327"/>
    </location>
</feature>
<dbReference type="EMBL" id="JADQTO010000027">
    <property type="protein sequence ID" value="MBG0567404.1"/>
    <property type="molecule type" value="Genomic_DNA"/>
</dbReference>
<evidence type="ECO:0000256" key="4">
    <source>
        <dbReference type="ARBA" id="ARBA00022692"/>
    </source>
</evidence>
<dbReference type="Proteomes" id="UP000598146">
    <property type="component" value="Unassembled WGS sequence"/>
</dbReference>
<keyword evidence="3" id="KW-1003">Cell membrane</keyword>
<evidence type="ECO:0000256" key="2">
    <source>
        <dbReference type="ARBA" id="ARBA00022448"/>
    </source>
</evidence>
<dbReference type="SUPFAM" id="SSF103473">
    <property type="entry name" value="MFS general substrate transporter"/>
    <property type="match status" value="1"/>
</dbReference>
<feature type="transmembrane region" description="Helical" evidence="7">
    <location>
        <begin position="47"/>
        <end position="66"/>
    </location>
</feature>
<feature type="transmembrane region" description="Helical" evidence="7">
    <location>
        <begin position="257"/>
        <end position="278"/>
    </location>
</feature>
<comment type="caution">
    <text evidence="8">The sequence shown here is derived from an EMBL/GenBank/DDBJ whole genome shotgun (WGS) entry which is preliminary data.</text>
</comment>
<evidence type="ECO:0000313" key="9">
    <source>
        <dbReference type="Proteomes" id="UP000598146"/>
    </source>
</evidence>
<evidence type="ECO:0000256" key="7">
    <source>
        <dbReference type="SAM" id="Phobius"/>
    </source>
</evidence>
<dbReference type="Pfam" id="PF05977">
    <property type="entry name" value="MFS_3"/>
    <property type="match status" value="1"/>
</dbReference>
<feature type="transmembrane region" description="Helical" evidence="7">
    <location>
        <begin position="348"/>
        <end position="372"/>
    </location>
</feature>
<feature type="transmembrane region" description="Helical" evidence="7">
    <location>
        <begin position="220"/>
        <end position="245"/>
    </location>
</feature>
<evidence type="ECO:0000256" key="5">
    <source>
        <dbReference type="ARBA" id="ARBA00022989"/>
    </source>
</evidence>
<reference evidence="8" key="1">
    <citation type="submission" date="2020-11" db="EMBL/GenBank/DDBJ databases">
        <title>Isolation and identification of active actinomycetes.</title>
        <authorList>
            <person name="Sun X."/>
        </authorList>
    </citation>
    <scope>NUCLEOTIDE SEQUENCE</scope>
    <source>
        <strain evidence="8">NEAU-A11</strain>
    </source>
</reference>
<keyword evidence="5 7" id="KW-1133">Transmembrane helix</keyword>
<accession>A0A931G6N4</accession>
<evidence type="ECO:0000256" key="1">
    <source>
        <dbReference type="ARBA" id="ARBA00004651"/>
    </source>
</evidence>
<keyword evidence="2" id="KW-0813">Transport</keyword>
<proteinExistence type="predicted"/>
<evidence type="ECO:0000256" key="6">
    <source>
        <dbReference type="ARBA" id="ARBA00023136"/>
    </source>
</evidence>
<dbReference type="AlphaFoldDB" id="A0A931G6N4"/>
<dbReference type="PANTHER" id="PTHR23513">
    <property type="entry name" value="INTEGRAL MEMBRANE EFFLUX PROTEIN-RELATED"/>
    <property type="match status" value="1"/>
</dbReference>
<dbReference type="Gene3D" id="1.20.1250.20">
    <property type="entry name" value="MFS general substrate transporter like domains"/>
    <property type="match status" value="1"/>
</dbReference>
<feature type="transmembrane region" description="Helical" evidence="7">
    <location>
        <begin position="21"/>
        <end position="41"/>
    </location>
</feature>
<comment type="subcellular location">
    <subcellularLocation>
        <location evidence="1">Cell membrane</location>
        <topology evidence="1">Multi-pass membrane protein</topology>
    </subcellularLocation>
</comment>
<dbReference type="RefSeq" id="WP_196419180.1">
    <property type="nucleotide sequence ID" value="NZ_JADQTO010000027.1"/>
</dbReference>
<feature type="transmembrane region" description="Helical" evidence="7">
    <location>
        <begin position="106"/>
        <end position="134"/>
    </location>
</feature>
<feature type="transmembrane region" description="Helical" evidence="7">
    <location>
        <begin position="378"/>
        <end position="396"/>
    </location>
</feature>
<dbReference type="GO" id="GO:0005886">
    <property type="term" value="C:plasma membrane"/>
    <property type="evidence" value="ECO:0007669"/>
    <property type="project" value="UniProtKB-SubCell"/>
</dbReference>
<dbReference type="PANTHER" id="PTHR23513:SF6">
    <property type="entry name" value="MAJOR FACILITATOR SUPERFAMILY ASSOCIATED DOMAIN-CONTAINING PROTEIN"/>
    <property type="match status" value="1"/>
</dbReference>
<feature type="transmembrane region" description="Helical" evidence="7">
    <location>
        <begin position="78"/>
        <end position="100"/>
    </location>
</feature>
<keyword evidence="9" id="KW-1185">Reference proteome</keyword>
<keyword evidence="4 7" id="KW-0812">Transmembrane</keyword>
<keyword evidence="6 7" id="KW-0472">Membrane</keyword>
<dbReference type="CDD" id="cd06173">
    <property type="entry name" value="MFS_MefA_like"/>
    <property type="match status" value="1"/>
</dbReference>
<protein>
    <submittedName>
        <fullName evidence="8">MFS transporter</fullName>
    </submittedName>
</protein>